<dbReference type="STRING" id="554065.E1ZHY5"/>
<evidence type="ECO:0000256" key="2">
    <source>
        <dbReference type="ARBA" id="ARBA00022884"/>
    </source>
</evidence>
<proteinExistence type="predicted"/>
<gene>
    <name evidence="7" type="ORF">CHLNCDRAFT_12701</name>
</gene>
<dbReference type="GO" id="GO:0003723">
    <property type="term" value="F:RNA binding"/>
    <property type="evidence" value="ECO:0007669"/>
    <property type="project" value="UniProtKB-UniRule"/>
</dbReference>
<dbReference type="KEGG" id="cvr:CHLNCDRAFT_12701"/>
<dbReference type="InterPro" id="IPR000504">
    <property type="entry name" value="RRM_dom"/>
</dbReference>
<dbReference type="Pfam" id="PF00076">
    <property type="entry name" value="RRM_1"/>
    <property type="match status" value="1"/>
</dbReference>
<dbReference type="InterPro" id="IPR035979">
    <property type="entry name" value="RBD_domain_sf"/>
</dbReference>
<feature type="non-terminal residue" evidence="7">
    <location>
        <position position="155"/>
    </location>
</feature>
<feature type="non-terminal residue" evidence="7">
    <location>
        <position position="1"/>
    </location>
</feature>
<organism evidence="8">
    <name type="scientific">Chlorella variabilis</name>
    <name type="common">Green alga</name>
    <dbReference type="NCBI Taxonomy" id="554065"/>
    <lineage>
        <taxon>Eukaryota</taxon>
        <taxon>Viridiplantae</taxon>
        <taxon>Chlorophyta</taxon>
        <taxon>core chlorophytes</taxon>
        <taxon>Trebouxiophyceae</taxon>
        <taxon>Chlorellales</taxon>
        <taxon>Chlorellaceae</taxon>
        <taxon>Chlorella clade</taxon>
        <taxon>Chlorella</taxon>
    </lineage>
</organism>
<evidence type="ECO:0000256" key="4">
    <source>
        <dbReference type="PROSITE-ProRule" id="PRU00176"/>
    </source>
</evidence>
<dbReference type="PANTHER" id="PTHR46754">
    <property type="entry name" value="MKI67 FHA DOMAIN-INTERACTING NUCLEOLAR PHOSPHOPROTEIN"/>
    <property type="match status" value="1"/>
</dbReference>
<dbReference type="FunCoup" id="E1ZHY5">
    <property type="interactions" value="1498"/>
</dbReference>
<evidence type="ECO:0000313" key="7">
    <source>
        <dbReference type="EMBL" id="EFN54541.1"/>
    </source>
</evidence>
<evidence type="ECO:0000259" key="6">
    <source>
        <dbReference type="PROSITE" id="PS50102"/>
    </source>
</evidence>
<evidence type="ECO:0000256" key="3">
    <source>
        <dbReference type="ARBA" id="ARBA00023242"/>
    </source>
</evidence>
<reference evidence="7 8" key="1">
    <citation type="journal article" date="2010" name="Plant Cell">
        <title>The Chlorella variabilis NC64A genome reveals adaptation to photosymbiosis, coevolution with viruses, and cryptic sex.</title>
        <authorList>
            <person name="Blanc G."/>
            <person name="Duncan G."/>
            <person name="Agarkova I."/>
            <person name="Borodovsky M."/>
            <person name="Gurnon J."/>
            <person name="Kuo A."/>
            <person name="Lindquist E."/>
            <person name="Lucas S."/>
            <person name="Pangilinan J."/>
            <person name="Polle J."/>
            <person name="Salamov A."/>
            <person name="Terry A."/>
            <person name="Yamada T."/>
            <person name="Dunigan D.D."/>
            <person name="Grigoriev I.V."/>
            <person name="Claverie J.M."/>
            <person name="Van Etten J.L."/>
        </authorList>
    </citation>
    <scope>NUCLEOTIDE SEQUENCE [LARGE SCALE GENOMIC DNA]</scope>
    <source>
        <strain evidence="7 8">NC64A</strain>
    </source>
</reference>
<dbReference type="SMART" id="SM00360">
    <property type="entry name" value="RRM"/>
    <property type="match status" value="1"/>
</dbReference>
<name>E1ZHY5_CHLVA</name>
<dbReference type="AlphaFoldDB" id="E1ZHY5"/>
<evidence type="ECO:0000256" key="1">
    <source>
        <dbReference type="ARBA" id="ARBA00004604"/>
    </source>
</evidence>
<feature type="domain" description="RRM" evidence="6">
    <location>
        <begin position="1"/>
        <end position="73"/>
    </location>
</feature>
<feature type="region of interest" description="Disordered" evidence="5">
    <location>
        <begin position="98"/>
        <end position="123"/>
    </location>
</feature>
<evidence type="ECO:0000313" key="8">
    <source>
        <dbReference type="Proteomes" id="UP000008141"/>
    </source>
</evidence>
<dbReference type="RefSeq" id="XP_005846643.1">
    <property type="nucleotide sequence ID" value="XM_005846581.1"/>
</dbReference>
<dbReference type="InParanoid" id="E1ZHY5"/>
<evidence type="ECO:0000256" key="5">
    <source>
        <dbReference type="SAM" id="MobiDB-lite"/>
    </source>
</evidence>
<dbReference type="OMA" id="REEYNAP"/>
<dbReference type="OrthoDB" id="21467at2759"/>
<dbReference type="Proteomes" id="UP000008141">
    <property type="component" value="Unassembled WGS sequence"/>
</dbReference>
<keyword evidence="2 4" id="KW-0694">RNA-binding</keyword>
<keyword evidence="8" id="KW-1185">Reference proteome</keyword>
<dbReference type="GeneID" id="17354133"/>
<dbReference type="PROSITE" id="PS50102">
    <property type="entry name" value="RRM"/>
    <property type="match status" value="1"/>
</dbReference>
<dbReference type="SUPFAM" id="SSF54928">
    <property type="entry name" value="RNA-binding domain, RBD"/>
    <property type="match status" value="1"/>
</dbReference>
<sequence length="155" mass="17802">HIPHGFYEKQLKEYFSQFGRVTKVRLSRSKKTGKSKHYAFLEFGSAEVAAIAAGAMDGYMLLSQKLAARVLGKEEVHPDLFKGANRVFKKVPWGNIERERHNRARTPAGEERRVRQAVERDQRRQQRIAKAGIEYEYEGLAAVVPKKAKKTKFED</sequence>
<comment type="subcellular location">
    <subcellularLocation>
        <location evidence="1">Nucleus</location>
        <location evidence="1">Nucleolus</location>
    </subcellularLocation>
</comment>
<dbReference type="GO" id="GO:0005730">
    <property type="term" value="C:nucleolus"/>
    <property type="evidence" value="ECO:0007669"/>
    <property type="project" value="UniProtKB-SubCell"/>
</dbReference>
<dbReference type="EMBL" id="GL433847">
    <property type="protein sequence ID" value="EFN54541.1"/>
    <property type="molecule type" value="Genomic_DNA"/>
</dbReference>
<dbReference type="eggNOG" id="KOG4208">
    <property type="taxonomic scope" value="Eukaryota"/>
</dbReference>
<keyword evidence="3" id="KW-0539">Nucleus</keyword>
<accession>E1ZHY5</accession>
<dbReference type="InterPro" id="IPR012677">
    <property type="entry name" value="Nucleotide-bd_a/b_plait_sf"/>
</dbReference>
<protein>
    <recommendedName>
        <fullName evidence="6">RRM domain-containing protein</fullName>
    </recommendedName>
</protein>
<feature type="compositionally biased region" description="Basic and acidic residues" evidence="5">
    <location>
        <begin position="108"/>
        <end position="123"/>
    </location>
</feature>
<dbReference type="Gene3D" id="3.30.70.330">
    <property type="match status" value="1"/>
</dbReference>